<keyword evidence="1" id="KW-0573">Peptidoglycan synthesis</keyword>
<dbReference type="GO" id="GO:0009252">
    <property type="term" value="P:peptidoglycan biosynthetic process"/>
    <property type="evidence" value="ECO:0007669"/>
    <property type="project" value="UniProtKB-UniRule"/>
</dbReference>
<comment type="similarity">
    <text evidence="1">Belongs to the LpoB family.</text>
</comment>
<dbReference type="PANTHER" id="PTHR40593:SF1">
    <property type="entry name" value="PENICILLIN-BINDING PROTEIN ACTIVATOR LPOB"/>
    <property type="match status" value="1"/>
</dbReference>
<dbReference type="PROSITE" id="PS51257">
    <property type="entry name" value="PROKAR_LIPOPROTEIN"/>
    <property type="match status" value="1"/>
</dbReference>
<name>A0A0G4PZZ9_9GAMM</name>
<evidence type="ECO:0000313" key="4">
    <source>
        <dbReference type="EMBL" id="CRL59165.1"/>
    </source>
</evidence>
<dbReference type="Proteomes" id="UP000183920">
    <property type="component" value="Unassembled WGS sequence"/>
</dbReference>
<dbReference type="GO" id="GO:0031241">
    <property type="term" value="C:periplasmic side of cell outer membrane"/>
    <property type="evidence" value="ECO:0007669"/>
    <property type="project" value="UniProtKB-UniRule"/>
</dbReference>
<organism evidence="4 5">
    <name type="scientific">Proteus penneri</name>
    <dbReference type="NCBI Taxonomy" id="102862"/>
    <lineage>
        <taxon>Bacteria</taxon>
        <taxon>Pseudomonadati</taxon>
        <taxon>Pseudomonadota</taxon>
        <taxon>Gammaproteobacteria</taxon>
        <taxon>Enterobacterales</taxon>
        <taxon>Morganellaceae</taxon>
        <taxon>Proteus</taxon>
    </lineage>
</organism>
<keyword evidence="1" id="KW-0998">Cell outer membrane</keyword>
<comment type="function">
    <text evidence="1">Regulator of peptidoglycan synthesis that is essential for the function of penicillin-binding protein 1B (PBP1b).</text>
</comment>
<dbReference type="Pfam" id="PF13036">
    <property type="entry name" value="LpoB"/>
    <property type="match status" value="1"/>
</dbReference>
<evidence type="ECO:0000256" key="1">
    <source>
        <dbReference type="HAMAP-Rule" id="MF_01889"/>
    </source>
</evidence>
<dbReference type="HAMAP" id="MF_01889">
    <property type="entry name" value="LpoB"/>
    <property type="match status" value="1"/>
</dbReference>
<keyword evidence="1" id="KW-0449">Lipoprotein</keyword>
<keyword evidence="1" id="KW-0564">Palmitate</keyword>
<protein>
    <recommendedName>
        <fullName evidence="1">Penicillin-binding protein activator LpoB</fullName>
        <shortName evidence="1">PBP activator LpoB</shortName>
    </recommendedName>
</protein>
<feature type="signal peptide" evidence="3">
    <location>
        <begin position="1"/>
        <end position="22"/>
    </location>
</feature>
<accession>A0A0G4PZZ9</accession>
<feature type="compositionally biased region" description="Pro residues" evidence="2">
    <location>
        <begin position="37"/>
        <end position="46"/>
    </location>
</feature>
<comment type="subcellular location">
    <subcellularLocation>
        <location evidence="1">Cell outer membrane</location>
        <topology evidence="1">Lipid-anchor</topology>
        <orientation evidence="1">Periplasmic side</orientation>
    </subcellularLocation>
</comment>
<comment type="subunit">
    <text evidence="1">Interacts with PBP1b.</text>
</comment>
<evidence type="ECO:0000256" key="2">
    <source>
        <dbReference type="SAM" id="MobiDB-lite"/>
    </source>
</evidence>
<dbReference type="RefSeq" id="WP_072062708.1">
    <property type="nucleotide sequence ID" value="NZ_CVRY01000001.1"/>
</dbReference>
<dbReference type="EMBL" id="CVRY01000001">
    <property type="protein sequence ID" value="CRL59165.1"/>
    <property type="molecule type" value="Genomic_DNA"/>
</dbReference>
<keyword evidence="1" id="KW-0472">Membrane</keyword>
<sequence length="193" mass="20729" precursor="true">MKRVLFVAMSVFLLAGCPSMLPQQPPVPVEPVTPTEPVEPPKPIEPPIEVVPTPPKITSINWNAAVTPLIREMAVTGDLDVGKLIVVDNVKNNSGGNIQAVNATNTIIESVNSISALQTVPYTQMMSARKALGLSGEDSLGLRSAAIGLARYLKADYILFSTVDGKKDNRVISMQLMSVSSGEILWNGRHKVE</sequence>
<dbReference type="Gene3D" id="3.40.50.10610">
    <property type="entry name" value="ABC-type transport auxiliary lipoprotein component"/>
    <property type="match status" value="1"/>
</dbReference>
<reference evidence="5" key="1">
    <citation type="submission" date="2015-06" db="EMBL/GenBank/DDBJ databases">
        <authorList>
            <person name="Urmite Genomes"/>
        </authorList>
    </citation>
    <scope>NUCLEOTIDE SEQUENCE [LARGE SCALE GENOMIC DNA]</scope>
    <source>
        <strain evidence="5">CSUR P1867</strain>
    </source>
</reference>
<dbReference type="PANTHER" id="PTHR40593">
    <property type="entry name" value="PENICILLIN-BINDING PROTEIN ACTIVATOR LPOB"/>
    <property type="match status" value="1"/>
</dbReference>
<dbReference type="InterPro" id="IPR014094">
    <property type="entry name" value="LpoB"/>
</dbReference>
<gene>
    <name evidence="1 4" type="primary">lpoB</name>
    <name evidence="4" type="ORF">BN1804_00297</name>
</gene>
<dbReference type="GO" id="GO:0030234">
    <property type="term" value="F:enzyme regulator activity"/>
    <property type="evidence" value="ECO:0007669"/>
    <property type="project" value="UniProtKB-UniRule"/>
</dbReference>
<evidence type="ECO:0000256" key="3">
    <source>
        <dbReference type="SAM" id="SignalP"/>
    </source>
</evidence>
<feature type="region of interest" description="Disordered" evidence="2">
    <location>
        <begin position="28"/>
        <end position="50"/>
    </location>
</feature>
<evidence type="ECO:0000313" key="5">
    <source>
        <dbReference type="Proteomes" id="UP000183920"/>
    </source>
</evidence>
<dbReference type="AlphaFoldDB" id="A0A0G4PZZ9"/>
<proteinExistence type="inferred from homology"/>
<dbReference type="GO" id="GO:0008360">
    <property type="term" value="P:regulation of cell shape"/>
    <property type="evidence" value="ECO:0007669"/>
    <property type="project" value="UniProtKB-KW"/>
</dbReference>
<keyword evidence="1 3" id="KW-0732">Signal</keyword>
<keyword evidence="1" id="KW-0133">Cell shape</keyword>
<feature type="chain" id="PRO_5008472113" description="Penicillin-binding protein activator LpoB" evidence="3">
    <location>
        <begin position="23"/>
        <end position="193"/>
    </location>
</feature>